<gene>
    <name evidence="2" type="ORF">JR316_000232</name>
</gene>
<sequence length="97" mass="10600">MAPAAIKITYDLKPPAGVDYGDKPTQKSQEFPIDASSGGDANNTAFYTALRASLDKARIQVGEEVTAWRDVIGKAELNKEPKKVVSEEDEEEEEEEA</sequence>
<dbReference type="OrthoDB" id="2553859at2759"/>
<feature type="region of interest" description="Disordered" evidence="1">
    <location>
        <begin position="13"/>
        <end position="40"/>
    </location>
</feature>
<accession>A0A8H7Y4G2</accession>
<comment type="caution">
    <text evidence="2">The sequence shown here is derived from an EMBL/GenBank/DDBJ whole genome shotgun (WGS) entry which is preliminary data.</text>
</comment>
<feature type="compositionally biased region" description="Acidic residues" evidence="1">
    <location>
        <begin position="87"/>
        <end position="97"/>
    </location>
</feature>
<reference evidence="2" key="1">
    <citation type="submission" date="2021-02" db="EMBL/GenBank/DDBJ databases">
        <title>Psilocybe cubensis genome.</title>
        <authorList>
            <person name="Mckernan K.J."/>
            <person name="Crawford S."/>
            <person name="Trippe A."/>
            <person name="Kane L.T."/>
            <person name="Mclaughlin S."/>
        </authorList>
    </citation>
    <scope>NUCLEOTIDE SEQUENCE [LARGE SCALE GENOMIC DNA]</scope>
    <source>
        <strain evidence="2">MGC-MH-2018</strain>
    </source>
</reference>
<protein>
    <submittedName>
        <fullName evidence="2">Uncharacterized protein</fullName>
    </submittedName>
</protein>
<proteinExistence type="predicted"/>
<dbReference type="AlphaFoldDB" id="A0A8H7Y4G2"/>
<feature type="region of interest" description="Disordered" evidence="1">
    <location>
        <begin position="78"/>
        <end position="97"/>
    </location>
</feature>
<evidence type="ECO:0000313" key="2">
    <source>
        <dbReference type="EMBL" id="KAG5173575.1"/>
    </source>
</evidence>
<organism evidence="2">
    <name type="scientific">Psilocybe cubensis</name>
    <name type="common">Psychedelic mushroom</name>
    <name type="synonym">Stropharia cubensis</name>
    <dbReference type="NCBI Taxonomy" id="181762"/>
    <lineage>
        <taxon>Eukaryota</taxon>
        <taxon>Fungi</taxon>
        <taxon>Dikarya</taxon>
        <taxon>Basidiomycota</taxon>
        <taxon>Agaricomycotina</taxon>
        <taxon>Agaricomycetes</taxon>
        <taxon>Agaricomycetidae</taxon>
        <taxon>Agaricales</taxon>
        <taxon>Agaricineae</taxon>
        <taxon>Strophariaceae</taxon>
        <taxon>Psilocybe</taxon>
    </lineage>
</organism>
<dbReference type="EMBL" id="JAFIQS010000001">
    <property type="protein sequence ID" value="KAG5173575.1"/>
    <property type="molecule type" value="Genomic_DNA"/>
</dbReference>
<evidence type="ECO:0000256" key="1">
    <source>
        <dbReference type="SAM" id="MobiDB-lite"/>
    </source>
</evidence>
<name>A0A8H7Y4G2_PSICU</name>